<dbReference type="PANTHER" id="PTHR23513:SF6">
    <property type="entry name" value="MAJOR FACILITATOR SUPERFAMILY ASSOCIATED DOMAIN-CONTAINING PROTEIN"/>
    <property type="match status" value="1"/>
</dbReference>
<evidence type="ECO:0000256" key="3">
    <source>
        <dbReference type="ARBA" id="ARBA00022692"/>
    </source>
</evidence>
<feature type="transmembrane region" description="Helical" evidence="6">
    <location>
        <begin position="336"/>
        <end position="356"/>
    </location>
</feature>
<keyword evidence="5 6" id="KW-0472">Membrane</keyword>
<dbReference type="Pfam" id="PF07690">
    <property type="entry name" value="MFS_1"/>
    <property type="match status" value="2"/>
</dbReference>
<feature type="transmembrane region" description="Helical" evidence="6">
    <location>
        <begin position="71"/>
        <end position="88"/>
    </location>
</feature>
<evidence type="ECO:0000313" key="7">
    <source>
        <dbReference type="EMBL" id="MDN3609525.1"/>
    </source>
</evidence>
<accession>A0ABT8BR13</accession>
<gene>
    <name evidence="7" type="ORF">QWZ16_07385</name>
</gene>
<feature type="transmembrane region" description="Helical" evidence="6">
    <location>
        <begin position="244"/>
        <end position="263"/>
    </location>
</feature>
<evidence type="ECO:0000256" key="5">
    <source>
        <dbReference type="ARBA" id="ARBA00023136"/>
    </source>
</evidence>
<feature type="transmembrane region" description="Helical" evidence="6">
    <location>
        <begin position="100"/>
        <end position="122"/>
    </location>
</feature>
<organism evidence="7 8">
    <name type="scientific">Vibrio ostreicida</name>
    <dbReference type="NCBI Taxonomy" id="526588"/>
    <lineage>
        <taxon>Bacteria</taxon>
        <taxon>Pseudomonadati</taxon>
        <taxon>Pseudomonadota</taxon>
        <taxon>Gammaproteobacteria</taxon>
        <taxon>Vibrionales</taxon>
        <taxon>Vibrionaceae</taxon>
        <taxon>Vibrio</taxon>
    </lineage>
</organism>
<evidence type="ECO:0000256" key="4">
    <source>
        <dbReference type="ARBA" id="ARBA00022989"/>
    </source>
</evidence>
<feature type="transmembrane region" description="Helical" evidence="6">
    <location>
        <begin position="162"/>
        <end position="180"/>
    </location>
</feature>
<comment type="subcellular location">
    <subcellularLocation>
        <location evidence="1">Cell membrane</location>
        <topology evidence="1">Multi-pass membrane protein</topology>
    </subcellularLocation>
</comment>
<name>A0ABT8BR13_9VIBR</name>
<keyword evidence="3 6" id="KW-0812">Transmembrane</keyword>
<evidence type="ECO:0000313" key="8">
    <source>
        <dbReference type="Proteomes" id="UP001238540"/>
    </source>
</evidence>
<keyword evidence="8" id="KW-1185">Reference proteome</keyword>
<protein>
    <submittedName>
        <fullName evidence="7">MFS transporter</fullName>
    </submittedName>
</protein>
<evidence type="ECO:0000256" key="1">
    <source>
        <dbReference type="ARBA" id="ARBA00004651"/>
    </source>
</evidence>
<keyword evidence="4 6" id="KW-1133">Transmembrane helix</keyword>
<keyword evidence="2" id="KW-1003">Cell membrane</keyword>
<dbReference type="Proteomes" id="UP001238540">
    <property type="component" value="Unassembled WGS sequence"/>
</dbReference>
<dbReference type="InterPro" id="IPR011701">
    <property type="entry name" value="MFS"/>
</dbReference>
<dbReference type="EMBL" id="JAUFQC010000001">
    <property type="protein sequence ID" value="MDN3609525.1"/>
    <property type="molecule type" value="Genomic_DNA"/>
</dbReference>
<reference evidence="8" key="1">
    <citation type="journal article" date="2019" name="Int. J. Syst. Evol. Microbiol.">
        <title>The Global Catalogue of Microorganisms (GCM) 10K type strain sequencing project: providing services to taxonomists for standard genome sequencing and annotation.</title>
        <authorList>
            <consortium name="The Broad Institute Genomics Platform"/>
            <consortium name="The Broad Institute Genome Sequencing Center for Infectious Disease"/>
            <person name="Wu L."/>
            <person name="Ma J."/>
        </authorList>
    </citation>
    <scope>NUCLEOTIDE SEQUENCE [LARGE SCALE GENOMIC DNA]</scope>
    <source>
        <strain evidence="8">CECT 7398</strain>
    </source>
</reference>
<dbReference type="InterPro" id="IPR036259">
    <property type="entry name" value="MFS_trans_sf"/>
</dbReference>
<feature type="transmembrane region" description="Helical" evidence="6">
    <location>
        <begin position="41"/>
        <end position="59"/>
    </location>
</feature>
<dbReference type="PANTHER" id="PTHR23513">
    <property type="entry name" value="INTEGRAL MEMBRANE EFFLUX PROTEIN-RELATED"/>
    <property type="match status" value="1"/>
</dbReference>
<evidence type="ECO:0000256" key="6">
    <source>
        <dbReference type="SAM" id="Phobius"/>
    </source>
</evidence>
<comment type="caution">
    <text evidence="7">The sequence shown here is derived from an EMBL/GenBank/DDBJ whole genome shotgun (WGS) entry which is preliminary data.</text>
</comment>
<dbReference type="SUPFAM" id="SSF103473">
    <property type="entry name" value="MFS general substrate transporter"/>
    <property type="match status" value="1"/>
</dbReference>
<evidence type="ECO:0000256" key="2">
    <source>
        <dbReference type="ARBA" id="ARBA00022475"/>
    </source>
</evidence>
<feature type="transmembrane region" description="Helical" evidence="6">
    <location>
        <begin position="209"/>
        <end position="232"/>
    </location>
</feature>
<feature type="transmembrane region" description="Helical" evidence="6">
    <location>
        <begin position="134"/>
        <end position="156"/>
    </location>
</feature>
<dbReference type="Gene3D" id="1.20.1250.20">
    <property type="entry name" value="MFS general substrate transporter like domains"/>
    <property type="match status" value="1"/>
</dbReference>
<proteinExistence type="predicted"/>
<dbReference type="RefSeq" id="WP_170882430.1">
    <property type="nucleotide sequence ID" value="NZ_JABEYA020000002.1"/>
</dbReference>
<feature type="transmembrane region" description="Helical" evidence="6">
    <location>
        <begin position="275"/>
        <end position="293"/>
    </location>
</feature>
<feature type="transmembrane region" description="Helical" evidence="6">
    <location>
        <begin position="7"/>
        <end position="29"/>
    </location>
</feature>
<feature type="transmembrane region" description="Helical" evidence="6">
    <location>
        <begin position="299"/>
        <end position="315"/>
    </location>
</feature>
<sequence length="361" mass="39712">MKHKAFYIYQVADIIFTSSCRSVGMLLAWVMINHHGLKVELGWFITLSWALQVITLITFSSLSERLNKKSILLICSALSVASLLILGFDQSVDPFKLGSIYVLTSILCIVIQPIGSSIVPTLYKGNHIERAFRVRGFVNSINTVLGAVFSGFVIKALDANDIIILIVALMSISFIIFLSIKIEGDKTNKSIGCTQILAHVFLNNKIERLLVSISALSNFVLTPTIMYIAPILVVDKYNLSSLELGFSEATFGSGMIFGSMFFCKKVNKLLGVRHSTVLGIVLVSLGLLIVLTISSIYSLYIGFFVSGLGMVIYNINTTKIRCTATPVNIRNSFESIFIAICILPIPAGVAFSTYLIDFYRV</sequence>